<evidence type="ECO:0000313" key="2">
    <source>
        <dbReference type="EMBL" id="MPC70340.1"/>
    </source>
</evidence>
<evidence type="ECO:0000313" key="3">
    <source>
        <dbReference type="Proteomes" id="UP000324222"/>
    </source>
</evidence>
<organism evidence="2 3">
    <name type="scientific">Portunus trituberculatus</name>
    <name type="common">Swimming crab</name>
    <name type="synonym">Neptunus trituberculatus</name>
    <dbReference type="NCBI Taxonomy" id="210409"/>
    <lineage>
        <taxon>Eukaryota</taxon>
        <taxon>Metazoa</taxon>
        <taxon>Ecdysozoa</taxon>
        <taxon>Arthropoda</taxon>
        <taxon>Crustacea</taxon>
        <taxon>Multicrustacea</taxon>
        <taxon>Malacostraca</taxon>
        <taxon>Eumalacostraca</taxon>
        <taxon>Eucarida</taxon>
        <taxon>Decapoda</taxon>
        <taxon>Pleocyemata</taxon>
        <taxon>Brachyura</taxon>
        <taxon>Eubrachyura</taxon>
        <taxon>Portunoidea</taxon>
        <taxon>Portunidae</taxon>
        <taxon>Portuninae</taxon>
        <taxon>Portunus</taxon>
    </lineage>
</organism>
<gene>
    <name evidence="2" type="ORF">E2C01_064584</name>
</gene>
<reference evidence="2 3" key="1">
    <citation type="submission" date="2019-05" db="EMBL/GenBank/DDBJ databases">
        <title>Another draft genome of Portunus trituberculatus and its Hox gene families provides insights of decapod evolution.</title>
        <authorList>
            <person name="Jeong J.-H."/>
            <person name="Song I."/>
            <person name="Kim S."/>
            <person name="Choi T."/>
            <person name="Kim D."/>
            <person name="Ryu S."/>
            <person name="Kim W."/>
        </authorList>
    </citation>
    <scope>NUCLEOTIDE SEQUENCE [LARGE SCALE GENOMIC DNA]</scope>
    <source>
        <tissue evidence="2">Muscle</tissue>
    </source>
</reference>
<evidence type="ECO:0000256" key="1">
    <source>
        <dbReference type="SAM" id="MobiDB-lite"/>
    </source>
</evidence>
<comment type="caution">
    <text evidence="2">The sequence shown here is derived from an EMBL/GenBank/DDBJ whole genome shotgun (WGS) entry which is preliminary data.</text>
</comment>
<dbReference type="Proteomes" id="UP000324222">
    <property type="component" value="Unassembled WGS sequence"/>
</dbReference>
<sequence>MTQLSAGRPQGSRWKLRQGSDTPSTRVRSFPPQHREVLGLSALPASSLSSPVTHLDPFPSPLSPPHLTELEEEGGHHRLTSSSPPSCAGSGKVDVTLLFEVIRCFRLIIQGPMKERVN</sequence>
<proteinExistence type="predicted"/>
<keyword evidence="3" id="KW-1185">Reference proteome</keyword>
<accession>A0A5B7HDE8</accession>
<feature type="region of interest" description="Disordered" evidence="1">
    <location>
        <begin position="49"/>
        <end position="89"/>
    </location>
</feature>
<name>A0A5B7HDE8_PORTR</name>
<protein>
    <submittedName>
        <fullName evidence="2">Uncharacterized protein</fullName>
    </submittedName>
</protein>
<dbReference type="EMBL" id="VSRR010030962">
    <property type="protein sequence ID" value="MPC70340.1"/>
    <property type="molecule type" value="Genomic_DNA"/>
</dbReference>
<feature type="region of interest" description="Disordered" evidence="1">
    <location>
        <begin position="1"/>
        <end position="35"/>
    </location>
</feature>
<dbReference type="AlphaFoldDB" id="A0A5B7HDE8"/>